<reference evidence="1 2" key="1">
    <citation type="journal article" date="2023" name="Arcadia Sci">
        <title>De novo assembly of a long-read Amblyomma americanum tick genome.</title>
        <authorList>
            <person name="Chou S."/>
            <person name="Poskanzer K.E."/>
            <person name="Rollins M."/>
            <person name="Thuy-Boun P.S."/>
        </authorList>
    </citation>
    <scope>NUCLEOTIDE SEQUENCE [LARGE SCALE GENOMIC DNA]</scope>
    <source>
        <strain evidence="1">F_SG_1</strain>
        <tissue evidence="1">Salivary glands</tissue>
    </source>
</reference>
<comment type="caution">
    <text evidence="1">The sequence shown here is derived from an EMBL/GenBank/DDBJ whole genome shotgun (WGS) entry which is preliminary data.</text>
</comment>
<organism evidence="1 2">
    <name type="scientific">Amblyomma americanum</name>
    <name type="common">Lone star tick</name>
    <dbReference type="NCBI Taxonomy" id="6943"/>
    <lineage>
        <taxon>Eukaryota</taxon>
        <taxon>Metazoa</taxon>
        <taxon>Ecdysozoa</taxon>
        <taxon>Arthropoda</taxon>
        <taxon>Chelicerata</taxon>
        <taxon>Arachnida</taxon>
        <taxon>Acari</taxon>
        <taxon>Parasitiformes</taxon>
        <taxon>Ixodida</taxon>
        <taxon>Ixodoidea</taxon>
        <taxon>Ixodidae</taxon>
        <taxon>Amblyomminae</taxon>
        <taxon>Amblyomma</taxon>
    </lineage>
</organism>
<evidence type="ECO:0000313" key="2">
    <source>
        <dbReference type="Proteomes" id="UP001321473"/>
    </source>
</evidence>
<name>A0AAQ4DVQ3_AMBAM</name>
<evidence type="ECO:0000313" key="1">
    <source>
        <dbReference type="EMBL" id="KAK8766543.1"/>
    </source>
</evidence>
<sequence>MSEQVSTVIMNTQVGANTRAVSTPGHSAWYRTEPYGLYSTEALIEGLPTVAENCEFYISAGKDFLGTRYYSLPVQATPE</sequence>
<proteinExistence type="predicted"/>
<dbReference type="EMBL" id="JARKHS020026251">
    <property type="protein sequence ID" value="KAK8766543.1"/>
    <property type="molecule type" value="Genomic_DNA"/>
</dbReference>
<gene>
    <name evidence="1" type="ORF">V5799_006677</name>
</gene>
<protein>
    <submittedName>
        <fullName evidence="1">Uncharacterized protein</fullName>
    </submittedName>
</protein>
<dbReference type="Proteomes" id="UP001321473">
    <property type="component" value="Unassembled WGS sequence"/>
</dbReference>
<accession>A0AAQ4DVQ3</accession>
<keyword evidence="2" id="KW-1185">Reference proteome</keyword>
<dbReference type="AlphaFoldDB" id="A0AAQ4DVQ3"/>